<evidence type="ECO:0000313" key="2">
    <source>
        <dbReference type="EMBL" id="EEU12515.1"/>
    </source>
</evidence>
<evidence type="ECO:0000256" key="1">
    <source>
        <dbReference type="SAM" id="MobiDB-lite"/>
    </source>
</evidence>
<comment type="caution">
    <text evidence="2">The sequence shown here is derived from an EMBL/GenBank/DDBJ whole genome shotgun (WGS) entry which is preliminary data.</text>
</comment>
<protein>
    <submittedName>
        <fullName evidence="2">Uncharacterized protein</fullName>
    </submittedName>
</protein>
<feature type="compositionally biased region" description="Basic and acidic residues" evidence="1">
    <location>
        <begin position="128"/>
        <end position="205"/>
    </location>
</feature>
<feature type="region of interest" description="Disordered" evidence="1">
    <location>
        <begin position="85"/>
        <end position="205"/>
    </location>
</feature>
<organism evidence="2 3">
    <name type="scientific">Anaerococcus vaginalis ATCC 51170</name>
    <dbReference type="NCBI Taxonomy" id="655811"/>
    <lineage>
        <taxon>Bacteria</taxon>
        <taxon>Bacillati</taxon>
        <taxon>Bacillota</taxon>
        <taxon>Tissierellia</taxon>
        <taxon>Tissierellales</taxon>
        <taxon>Peptoniphilaceae</taxon>
        <taxon>Anaerococcus</taxon>
    </lineage>
</organism>
<gene>
    <name evidence="2" type="ORF">HMPREF0078_1123</name>
</gene>
<dbReference type="EMBL" id="ACXU01000015">
    <property type="protein sequence ID" value="EEU12515.1"/>
    <property type="molecule type" value="Genomic_DNA"/>
</dbReference>
<proteinExistence type="predicted"/>
<dbReference type="HOGENOM" id="CLU_810493_0_0_9"/>
<feature type="compositionally biased region" description="Acidic residues" evidence="1">
    <location>
        <begin position="117"/>
        <end position="127"/>
    </location>
</feature>
<reference evidence="2 3" key="1">
    <citation type="submission" date="2009-08" db="EMBL/GenBank/DDBJ databases">
        <authorList>
            <person name="Muzny D."/>
            <person name="Qin X."/>
            <person name="Deng J."/>
            <person name="Jiang H."/>
            <person name="Liu Y."/>
            <person name="Qu J."/>
            <person name="Song X.-Z."/>
            <person name="Zhang L."/>
            <person name="Thornton R."/>
            <person name="Coyle M."/>
            <person name="Francisco L."/>
            <person name="Jackson L."/>
            <person name="Javaid M."/>
            <person name="Korchina V."/>
            <person name="Kovar C."/>
            <person name="Mata R."/>
            <person name="Mathew T."/>
            <person name="Ngo R."/>
            <person name="Nguyen L."/>
            <person name="Nguyen N."/>
            <person name="Okwuonu G."/>
            <person name="Ongeri F."/>
            <person name="Pham C."/>
            <person name="Simmons D."/>
            <person name="Wilczek-Boney K."/>
            <person name="Hale W."/>
            <person name="Jakkamsetti A."/>
            <person name="Pham P."/>
            <person name="Ruth R."/>
            <person name="San Lucas F."/>
            <person name="Warren J."/>
            <person name="Zhang J."/>
            <person name="Zhao Z."/>
            <person name="Zhou C."/>
            <person name="Zhu D."/>
            <person name="Lee S."/>
            <person name="Bess C."/>
            <person name="Blankenburg K."/>
            <person name="Forbes L."/>
            <person name="Fu Q."/>
            <person name="Gubbala S."/>
            <person name="Hirani K."/>
            <person name="Jayaseelan J.C."/>
            <person name="Lara F."/>
            <person name="Munidasa M."/>
            <person name="Palculict T."/>
            <person name="Patil S."/>
            <person name="Pu L.-L."/>
            <person name="Saada N."/>
            <person name="Tang L."/>
            <person name="Weissenberger G."/>
            <person name="Zhu Y."/>
            <person name="Hemphill L."/>
            <person name="Shang Y."/>
            <person name="Youmans B."/>
            <person name="Ayvaz T."/>
            <person name="Ross M."/>
            <person name="Santibanez J."/>
            <person name="Aqrawi P."/>
            <person name="Gross S."/>
            <person name="Joshi V."/>
            <person name="Fowler G."/>
            <person name="Nazareth L."/>
            <person name="Reid J."/>
            <person name="Worley K."/>
            <person name="Petrosino J."/>
            <person name="Highlander S."/>
            <person name="Gibbs R."/>
            <person name="Gibbs R."/>
        </authorList>
    </citation>
    <scope>NUCLEOTIDE SEQUENCE [LARGE SCALE GENOMIC DNA]</scope>
    <source>
        <strain evidence="2 3">ATCC 51170</strain>
    </source>
</reference>
<dbReference type="AlphaFoldDB" id="C7HUW0"/>
<feature type="compositionally biased region" description="Low complexity" evidence="1">
    <location>
        <begin position="323"/>
        <end position="337"/>
    </location>
</feature>
<feature type="region of interest" description="Disordered" evidence="1">
    <location>
        <begin position="304"/>
        <end position="341"/>
    </location>
</feature>
<evidence type="ECO:0000313" key="3">
    <source>
        <dbReference type="Proteomes" id="UP000003821"/>
    </source>
</evidence>
<accession>C7HUW0</accession>
<sequence length="369" mass="41500">MFFIGNSFEIFKFNFMDKYLKYLTIYIMFSERIFKKISKRRKFMNKNKKIISASLALALGVSLLIPNAKANEEKTLEKILKEPAKTSETVKTEEKPTVEDKKITIKKAPVNEKGEEKPDDETENPDGETEKPEGDPEKPEGKIEKPEGDPEKPEGDPEKPEGKTEKPEGGEEKPDGETGKPDDKTENPETNEEKPKDEKKVKPKEYKMSELLNEKGAFEKCKGAELDFIGYEIWVAINKEPPASEEEVDAKRLKYEQLQKATTWDEISKILGYVKEKFARDLLYGKGESDAYDLELVKIIDDMANQKPQNPSQKNPNRKNKKTGTTNTANTGNKVNNAGENVQTGVGSLSAILGLLGASSLGLFKSKRK</sequence>
<name>C7HUW0_9FIRM</name>
<feature type="compositionally biased region" description="Basic and acidic residues" evidence="1">
    <location>
        <begin position="85"/>
        <end position="116"/>
    </location>
</feature>
<dbReference type="Proteomes" id="UP000003821">
    <property type="component" value="Unassembled WGS sequence"/>
</dbReference>
<keyword evidence="3" id="KW-1185">Reference proteome</keyword>